<evidence type="ECO:0000256" key="1">
    <source>
        <dbReference type="SAM" id="Phobius"/>
    </source>
</evidence>
<evidence type="ECO:0000313" key="3">
    <source>
        <dbReference type="Proteomes" id="UP000605992"/>
    </source>
</evidence>
<gene>
    <name evidence="2" type="ORF">Pth03_18200</name>
</gene>
<keyword evidence="1" id="KW-1133">Transmembrane helix</keyword>
<keyword evidence="1" id="KW-0472">Membrane</keyword>
<feature type="transmembrane region" description="Helical" evidence="1">
    <location>
        <begin position="169"/>
        <end position="186"/>
    </location>
</feature>
<dbReference type="RefSeq" id="WP_203943705.1">
    <property type="nucleotide sequence ID" value="NZ_BOOR01000010.1"/>
</dbReference>
<name>A0A8J3V1Q1_9ACTN</name>
<accession>A0A8J3V1Q1</accession>
<sequence>MRKLIALIGAVTGLGLLLAASFLGALHRPEPHDLPIAVVGPPQVAGQIAAALASRAPGAFSLTPYADEQSARDALAEREVDAVLMPQSGKLVVASAGGRTASTAITQAFQAAAQAQGRPLAVEDAFPLPPGDAGGISGIFYVVTLVLPGIAAAALISRVAPGLGLGGRLAVLTAAAVVIGTANAWLADVVFDALPGRFLALAATSAGITLAVGLVTAGLLRLIGPAGVALSALLIILIGLPASGGPLGARFIPEWYAAVGHVLPFGSAAEAVTSVVHFGGAALASPLLVLGAWALLGLFALAAPRRRAEHAVTDRSVLVA</sequence>
<organism evidence="2 3">
    <name type="scientific">Planotetraspora thailandica</name>
    <dbReference type="NCBI Taxonomy" id="487172"/>
    <lineage>
        <taxon>Bacteria</taxon>
        <taxon>Bacillati</taxon>
        <taxon>Actinomycetota</taxon>
        <taxon>Actinomycetes</taxon>
        <taxon>Streptosporangiales</taxon>
        <taxon>Streptosporangiaceae</taxon>
        <taxon>Planotetraspora</taxon>
    </lineage>
</organism>
<comment type="caution">
    <text evidence="2">The sequence shown here is derived from an EMBL/GenBank/DDBJ whole genome shotgun (WGS) entry which is preliminary data.</text>
</comment>
<protein>
    <submittedName>
        <fullName evidence="2">Membrane protein</fullName>
    </submittedName>
</protein>
<dbReference type="AlphaFoldDB" id="A0A8J3V1Q1"/>
<dbReference type="Proteomes" id="UP000605992">
    <property type="component" value="Unassembled WGS sequence"/>
</dbReference>
<feature type="transmembrane region" description="Helical" evidence="1">
    <location>
        <begin position="138"/>
        <end position="157"/>
    </location>
</feature>
<feature type="transmembrane region" description="Helical" evidence="1">
    <location>
        <begin position="198"/>
        <end position="220"/>
    </location>
</feature>
<keyword evidence="3" id="KW-1185">Reference proteome</keyword>
<proteinExistence type="predicted"/>
<feature type="transmembrane region" description="Helical" evidence="1">
    <location>
        <begin position="272"/>
        <end position="301"/>
    </location>
</feature>
<feature type="transmembrane region" description="Helical" evidence="1">
    <location>
        <begin position="232"/>
        <end position="252"/>
    </location>
</feature>
<reference evidence="2" key="1">
    <citation type="submission" date="2021-01" db="EMBL/GenBank/DDBJ databases">
        <title>Whole genome shotgun sequence of Planotetraspora thailandica NBRC 104271.</title>
        <authorList>
            <person name="Komaki H."/>
            <person name="Tamura T."/>
        </authorList>
    </citation>
    <scope>NUCLEOTIDE SEQUENCE</scope>
    <source>
        <strain evidence="2">NBRC 104271</strain>
    </source>
</reference>
<dbReference type="EMBL" id="BOOR01000010">
    <property type="protein sequence ID" value="GII53431.1"/>
    <property type="molecule type" value="Genomic_DNA"/>
</dbReference>
<evidence type="ECO:0000313" key="2">
    <source>
        <dbReference type="EMBL" id="GII53431.1"/>
    </source>
</evidence>
<keyword evidence="1" id="KW-0812">Transmembrane</keyword>